<dbReference type="EMBL" id="CP115156">
    <property type="protein sequence ID" value="WBL31341.1"/>
    <property type="molecule type" value="Genomic_DNA"/>
</dbReference>
<reference evidence="1" key="1">
    <citation type="submission" date="2022-12" db="EMBL/GenBank/DDBJ databases">
        <title>Genomic Characterization of Candidatus Phytoplasma sacchari in China.</title>
        <authorList>
            <person name="Zhang R.-Y."/>
        </authorList>
    </citation>
    <scope>NUCLEOTIDE SEQUENCE [LARGE SCALE GENOMIC DNA]</scope>
    <source>
        <strain evidence="1">SCWL1</strain>
    </source>
</reference>
<name>A0ABY7M3Z0_9MOLU</name>
<dbReference type="Proteomes" id="UP001210120">
    <property type="component" value="Chromosome"/>
</dbReference>
<accession>A0ABY7M3Z0</accession>
<organism evidence="1 2">
    <name type="scientific">Candidatus Phytoplasma sacchari</name>
    <dbReference type="NCBI Taxonomy" id="2609813"/>
    <lineage>
        <taxon>Bacteria</taxon>
        <taxon>Bacillati</taxon>
        <taxon>Mycoplasmatota</taxon>
        <taxon>Mollicutes</taxon>
        <taxon>Acholeplasmatales</taxon>
        <taxon>Acholeplasmataceae</taxon>
        <taxon>Candidatus Phytoplasma</taxon>
        <taxon>16SrXI (Rice yellow dwarf group)</taxon>
    </lineage>
</organism>
<sequence>MSISYFIFPNFNKKFKDKFNKFVFKENLTSKENIKDTNYSMPILLQDDSNQVENIHQKENDNIVDQNEKKEHNRKDSVETIHWQILIDGEYGEEQNTKEIESTNNNKKKNKKKNIFLSLFERNNFKIKKKDFKLKKRIIEKKQKKIEEIDRKNDLIMGKKSNKIKKSI</sequence>
<evidence type="ECO:0000313" key="1">
    <source>
        <dbReference type="EMBL" id="WBL31341.1"/>
    </source>
</evidence>
<proteinExistence type="predicted"/>
<evidence type="ECO:0000313" key="2">
    <source>
        <dbReference type="Proteomes" id="UP001210120"/>
    </source>
</evidence>
<keyword evidence="2" id="KW-1185">Reference proteome</keyword>
<gene>
    <name evidence="1" type="ORF">O7R10_01885</name>
</gene>
<protein>
    <submittedName>
        <fullName evidence="1">Uncharacterized protein</fullName>
    </submittedName>
</protein>